<sequence>MQSLFASCHTPCRWLVSLPAGVLVSVAGCTGVCQLSPGGCLVVIGPPGSVGPLLGGGVPLGPGSLGPWLELFQCSWLPAGPVGSLLQLPGASGLWLLGGSPGALLALL</sequence>
<feature type="chain" id="PRO_5045924197" evidence="1">
    <location>
        <begin position="28"/>
        <end position="108"/>
    </location>
</feature>
<proteinExistence type="predicted"/>
<keyword evidence="3" id="KW-1185">Reference proteome</keyword>
<evidence type="ECO:0000256" key="1">
    <source>
        <dbReference type="SAM" id="SignalP"/>
    </source>
</evidence>
<dbReference type="Proteomes" id="UP001469553">
    <property type="component" value="Unassembled WGS sequence"/>
</dbReference>
<organism evidence="2 3">
    <name type="scientific">Ameca splendens</name>
    <dbReference type="NCBI Taxonomy" id="208324"/>
    <lineage>
        <taxon>Eukaryota</taxon>
        <taxon>Metazoa</taxon>
        <taxon>Chordata</taxon>
        <taxon>Craniata</taxon>
        <taxon>Vertebrata</taxon>
        <taxon>Euteleostomi</taxon>
        <taxon>Actinopterygii</taxon>
        <taxon>Neopterygii</taxon>
        <taxon>Teleostei</taxon>
        <taxon>Neoteleostei</taxon>
        <taxon>Acanthomorphata</taxon>
        <taxon>Ovalentaria</taxon>
        <taxon>Atherinomorphae</taxon>
        <taxon>Cyprinodontiformes</taxon>
        <taxon>Goodeidae</taxon>
        <taxon>Ameca</taxon>
    </lineage>
</organism>
<dbReference type="EMBL" id="JAHRIP010007284">
    <property type="protein sequence ID" value="MEQ2282255.1"/>
    <property type="molecule type" value="Genomic_DNA"/>
</dbReference>
<evidence type="ECO:0000313" key="3">
    <source>
        <dbReference type="Proteomes" id="UP001469553"/>
    </source>
</evidence>
<keyword evidence="1" id="KW-0732">Signal</keyword>
<name>A0ABV0XLC0_9TELE</name>
<comment type="caution">
    <text evidence="2">The sequence shown here is derived from an EMBL/GenBank/DDBJ whole genome shotgun (WGS) entry which is preliminary data.</text>
</comment>
<gene>
    <name evidence="2" type="ORF">AMECASPLE_038641</name>
</gene>
<reference evidence="2 3" key="1">
    <citation type="submission" date="2021-06" db="EMBL/GenBank/DDBJ databases">
        <authorList>
            <person name="Palmer J.M."/>
        </authorList>
    </citation>
    <scope>NUCLEOTIDE SEQUENCE [LARGE SCALE GENOMIC DNA]</scope>
    <source>
        <strain evidence="2 3">AS_MEX2019</strain>
        <tissue evidence="2">Muscle</tissue>
    </source>
</reference>
<accession>A0ABV0XLC0</accession>
<evidence type="ECO:0000313" key="2">
    <source>
        <dbReference type="EMBL" id="MEQ2282255.1"/>
    </source>
</evidence>
<feature type="signal peptide" evidence="1">
    <location>
        <begin position="1"/>
        <end position="27"/>
    </location>
</feature>
<protein>
    <submittedName>
        <fullName evidence="2">Uncharacterized protein</fullName>
    </submittedName>
</protein>